<dbReference type="PANTHER" id="PTHR45138">
    <property type="entry name" value="REGULATORY COMPONENTS OF SENSORY TRANSDUCTION SYSTEM"/>
    <property type="match status" value="1"/>
</dbReference>
<organism evidence="8 9">
    <name type="scientific">Pontibacillus marinus BH030004 = DSM 16465</name>
    <dbReference type="NCBI Taxonomy" id="1385511"/>
    <lineage>
        <taxon>Bacteria</taxon>
        <taxon>Bacillati</taxon>
        <taxon>Bacillota</taxon>
        <taxon>Bacilli</taxon>
        <taxon>Bacillales</taxon>
        <taxon>Bacillaceae</taxon>
        <taxon>Pontibacillus</taxon>
    </lineage>
</organism>
<feature type="transmembrane region" description="Helical" evidence="6">
    <location>
        <begin position="220"/>
        <end position="239"/>
    </location>
</feature>
<dbReference type="Pfam" id="PF00990">
    <property type="entry name" value="GGDEF"/>
    <property type="match status" value="1"/>
</dbReference>
<dbReference type="CDD" id="cd12912">
    <property type="entry name" value="PDC2_MCP_like"/>
    <property type="match status" value="1"/>
</dbReference>
<dbReference type="GO" id="GO:1902201">
    <property type="term" value="P:negative regulation of bacterial-type flagellum-dependent cell motility"/>
    <property type="evidence" value="ECO:0007669"/>
    <property type="project" value="TreeGrafter"/>
</dbReference>
<evidence type="ECO:0000313" key="8">
    <source>
        <dbReference type="EMBL" id="KGX85621.1"/>
    </source>
</evidence>
<dbReference type="InterPro" id="IPR033479">
    <property type="entry name" value="dCache_1"/>
</dbReference>
<feature type="domain" description="GGDEF" evidence="7">
    <location>
        <begin position="325"/>
        <end position="454"/>
    </location>
</feature>
<dbReference type="Gene3D" id="6.10.340.10">
    <property type="match status" value="1"/>
</dbReference>
<dbReference type="CDD" id="cd01949">
    <property type="entry name" value="GGDEF"/>
    <property type="match status" value="1"/>
</dbReference>
<keyword evidence="9" id="KW-1185">Reference proteome</keyword>
<keyword evidence="3 6" id="KW-0812">Transmembrane</keyword>
<comment type="subcellular location">
    <subcellularLocation>
        <location evidence="1">Cell membrane</location>
        <topology evidence="1">Multi-pass membrane protein</topology>
    </subcellularLocation>
</comment>
<name>A0A0A5FXS5_9BACI</name>
<evidence type="ECO:0000256" key="2">
    <source>
        <dbReference type="ARBA" id="ARBA00022475"/>
    </source>
</evidence>
<dbReference type="PANTHER" id="PTHR45138:SF9">
    <property type="entry name" value="DIGUANYLATE CYCLASE DGCM-RELATED"/>
    <property type="match status" value="1"/>
</dbReference>
<evidence type="ECO:0000256" key="6">
    <source>
        <dbReference type="SAM" id="Phobius"/>
    </source>
</evidence>
<dbReference type="InterPro" id="IPR050469">
    <property type="entry name" value="Diguanylate_Cyclase"/>
</dbReference>
<evidence type="ECO:0000256" key="5">
    <source>
        <dbReference type="ARBA" id="ARBA00023136"/>
    </source>
</evidence>
<keyword evidence="5 6" id="KW-0472">Membrane</keyword>
<dbReference type="SMART" id="SM00267">
    <property type="entry name" value="GGDEF"/>
    <property type="match status" value="1"/>
</dbReference>
<dbReference type="InterPro" id="IPR043128">
    <property type="entry name" value="Rev_trsase/Diguanyl_cyclase"/>
</dbReference>
<evidence type="ECO:0000313" key="9">
    <source>
        <dbReference type="Proteomes" id="UP000030403"/>
    </source>
</evidence>
<dbReference type="Gene3D" id="3.30.450.20">
    <property type="entry name" value="PAS domain"/>
    <property type="match status" value="1"/>
</dbReference>
<dbReference type="SUPFAM" id="SSF55073">
    <property type="entry name" value="Nucleotide cyclase"/>
    <property type="match status" value="1"/>
</dbReference>
<gene>
    <name evidence="8" type="ORF">N783_14095</name>
</gene>
<dbReference type="InterPro" id="IPR029151">
    <property type="entry name" value="Sensor-like_sf"/>
</dbReference>
<dbReference type="EMBL" id="AVPF01000038">
    <property type="protein sequence ID" value="KGX85621.1"/>
    <property type="molecule type" value="Genomic_DNA"/>
</dbReference>
<dbReference type="RefSeq" id="WP_051254936.1">
    <property type="nucleotide sequence ID" value="NZ_AULJ01000001.1"/>
</dbReference>
<evidence type="ECO:0000259" key="7">
    <source>
        <dbReference type="PROSITE" id="PS50887"/>
    </source>
</evidence>
<keyword evidence="2" id="KW-1003">Cell membrane</keyword>
<dbReference type="OrthoDB" id="9759607at2"/>
<dbReference type="SUPFAM" id="SSF103190">
    <property type="entry name" value="Sensory domain-like"/>
    <property type="match status" value="1"/>
</dbReference>
<reference evidence="8 9" key="1">
    <citation type="submission" date="2013-08" db="EMBL/GenBank/DDBJ databases">
        <authorList>
            <person name="Huang J."/>
            <person name="Wang G."/>
        </authorList>
    </citation>
    <scope>NUCLEOTIDE SEQUENCE [LARGE SCALE GENOMIC DNA]</scope>
    <source>
        <strain evidence="8 9">BH030004</strain>
    </source>
</reference>
<protein>
    <recommendedName>
        <fullName evidence="7">GGDEF domain-containing protein</fullName>
    </recommendedName>
</protein>
<dbReference type="GO" id="GO:0043709">
    <property type="term" value="P:cell adhesion involved in single-species biofilm formation"/>
    <property type="evidence" value="ECO:0007669"/>
    <property type="project" value="TreeGrafter"/>
</dbReference>
<keyword evidence="4 6" id="KW-1133">Transmembrane helix</keyword>
<sequence length="454" mass="50792">MRKSLEETATYLTNHEEQSDQDIQEQIELLRNGSNYFNSLSWIDQNGVVRSLSPLSVGLKGEKITGVTKKVLDSRQATLTSPYIGPSGRLIVLMSQPLYDQNGTYRGMIGGTIYLQESNVLNDLLGNDIVEENGSYYYVVGPEGKLLFHPNRNRIGQEVTDNPIVQKLMEGESGKRKVTNTIGIPMLAAYSYVPKTGWGVVQQTPVSYIDELLTNNIQTLVLYILPPYFILLLLSILVARMLAKPFNDLANVVNKLASGQTAIVPRSQHWNREADLLTKSVRIAMSSMQESNNKLLQEATTDPLTEIPNRRKMNEVMDDWTRQGIAFSLLAIDIDHFKSINDTYAHQAGDEVLKHLASTLQSVLPEHGQCFRYGGEEFVVLLPHLSSKSAFGIAERIRVTVQNVRNPLGKTITVSIGVAEYPVHAQTAENLFRRADKALYQAKIEGRNRSTIWS</sequence>
<dbReference type="Pfam" id="PF02743">
    <property type="entry name" value="dCache_1"/>
    <property type="match status" value="1"/>
</dbReference>
<dbReference type="STRING" id="1385511.GCA_000425225_00020"/>
<dbReference type="GO" id="GO:0052621">
    <property type="term" value="F:diguanylate cyclase activity"/>
    <property type="evidence" value="ECO:0007669"/>
    <property type="project" value="TreeGrafter"/>
</dbReference>
<evidence type="ECO:0000256" key="4">
    <source>
        <dbReference type="ARBA" id="ARBA00022989"/>
    </source>
</evidence>
<dbReference type="NCBIfam" id="TIGR00254">
    <property type="entry name" value="GGDEF"/>
    <property type="match status" value="1"/>
</dbReference>
<dbReference type="FunFam" id="3.30.70.270:FF:000001">
    <property type="entry name" value="Diguanylate cyclase domain protein"/>
    <property type="match status" value="1"/>
</dbReference>
<dbReference type="GO" id="GO:0005886">
    <property type="term" value="C:plasma membrane"/>
    <property type="evidence" value="ECO:0007669"/>
    <property type="project" value="UniProtKB-SubCell"/>
</dbReference>
<evidence type="ECO:0000256" key="1">
    <source>
        <dbReference type="ARBA" id="ARBA00004651"/>
    </source>
</evidence>
<dbReference type="eggNOG" id="COG2199">
    <property type="taxonomic scope" value="Bacteria"/>
</dbReference>
<dbReference type="InterPro" id="IPR000160">
    <property type="entry name" value="GGDEF_dom"/>
</dbReference>
<evidence type="ECO:0000256" key="3">
    <source>
        <dbReference type="ARBA" id="ARBA00022692"/>
    </source>
</evidence>
<comment type="caution">
    <text evidence="8">The sequence shown here is derived from an EMBL/GenBank/DDBJ whole genome shotgun (WGS) entry which is preliminary data.</text>
</comment>
<dbReference type="Proteomes" id="UP000030403">
    <property type="component" value="Unassembled WGS sequence"/>
</dbReference>
<dbReference type="InterPro" id="IPR029787">
    <property type="entry name" value="Nucleotide_cyclase"/>
</dbReference>
<dbReference type="CDD" id="cd18773">
    <property type="entry name" value="PDC1_HK_sensor"/>
    <property type="match status" value="1"/>
</dbReference>
<accession>A0A0A5FXS5</accession>
<dbReference type="AlphaFoldDB" id="A0A0A5FXS5"/>
<dbReference type="PROSITE" id="PS50887">
    <property type="entry name" value="GGDEF"/>
    <property type="match status" value="1"/>
</dbReference>
<proteinExistence type="predicted"/>
<dbReference type="Gene3D" id="3.30.70.270">
    <property type="match status" value="1"/>
</dbReference>